<keyword evidence="9" id="KW-0812">Transmembrane</keyword>
<evidence type="ECO:0000256" key="8">
    <source>
        <dbReference type="ARBA" id="ARBA00023012"/>
    </source>
</evidence>
<dbReference type="Gene3D" id="3.30.565.10">
    <property type="entry name" value="Histidine kinase-like ATPase, C-terminal domain"/>
    <property type="match status" value="1"/>
</dbReference>
<evidence type="ECO:0000256" key="6">
    <source>
        <dbReference type="ARBA" id="ARBA00022777"/>
    </source>
</evidence>
<dbReference type="SMART" id="SM00387">
    <property type="entry name" value="HATPase_c"/>
    <property type="match status" value="1"/>
</dbReference>
<keyword evidence="7 11" id="KW-0067">ATP-binding</keyword>
<keyword evidence="9" id="KW-1133">Transmembrane helix</keyword>
<evidence type="ECO:0000256" key="7">
    <source>
        <dbReference type="ARBA" id="ARBA00022840"/>
    </source>
</evidence>
<dbReference type="Pfam" id="PF02518">
    <property type="entry name" value="HATPase_c"/>
    <property type="match status" value="1"/>
</dbReference>
<evidence type="ECO:0000256" key="1">
    <source>
        <dbReference type="ARBA" id="ARBA00000085"/>
    </source>
</evidence>
<dbReference type="EMBL" id="PSSX01000007">
    <property type="protein sequence ID" value="PPI84263.1"/>
    <property type="molecule type" value="Genomic_DNA"/>
</dbReference>
<evidence type="ECO:0000256" key="5">
    <source>
        <dbReference type="ARBA" id="ARBA00022741"/>
    </source>
</evidence>
<dbReference type="EC" id="2.7.13.3" evidence="2"/>
<dbReference type="GO" id="GO:0005524">
    <property type="term" value="F:ATP binding"/>
    <property type="evidence" value="ECO:0007669"/>
    <property type="project" value="UniProtKB-KW"/>
</dbReference>
<dbReference type="GO" id="GO:0000155">
    <property type="term" value="F:phosphorelay sensor kinase activity"/>
    <property type="evidence" value="ECO:0007669"/>
    <property type="project" value="InterPro"/>
</dbReference>
<dbReference type="RefSeq" id="WP_104321800.1">
    <property type="nucleotide sequence ID" value="NZ_PSSX01000007.1"/>
</dbReference>
<feature type="transmembrane region" description="Helical" evidence="9">
    <location>
        <begin position="143"/>
        <end position="160"/>
    </location>
</feature>
<evidence type="ECO:0000313" key="11">
    <source>
        <dbReference type="EMBL" id="PPI84263.1"/>
    </source>
</evidence>
<feature type="transmembrane region" description="Helical" evidence="9">
    <location>
        <begin position="65"/>
        <end position="82"/>
    </location>
</feature>
<name>A0A2S5ZA51_9GAMM</name>
<dbReference type="InterPro" id="IPR005467">
    <property type="entry name" value="His_kinase_dom"/>
</dbReference>
<evidence type="ECO:0000256" key="9">
    <source>
        <dbReference type="SAM" id="Phobius"/>
    </source>
</evidence>
<dbReference type="AlphaFoldDB" id="A0A2S5ZA51"/>
<organism evidence="11 12">
    <name type="scientific">Marinobacter maroccanus</name>
    <dbReference type="NCBI Taxonomy" id="2055143"/>
    <lineage>
        <taxon>Bacteria</taxon>
        <taxon>Pseudomonadati</taxon>
        <taxon>Pseudomonadota</taxon>
        <taxon>Gammaproteobacteria</taxon>
        <taxon>Pseudomonadales</taxon>
        <taxon>Marinobacteraceae</taxon>
        <taxon>Marinobacter</taxon>
    </lineage>
</organism>
<dbReference type="PANTHER" id="PTHR43065:SF10">
    <property type="entry name" value="PEROXIDE STRESS-ACTIVATED HISTIDINE KINASE MAK3"/>
    <property type="match status" value="1"/>
</dbReference>
<evidence type="ECO:0000313" key="12">
    <source>
        <dbReference type="Proteomes" id="UP000239917"/>
    </source>
</evidence>
<dbReference type="CDD" id="cd00082">
    <property type="entry name" value="HisKA"/>
    <property type="match status" value="1"/>
</dbReference>
<reference evidence="11 12" key="1">
    <citation type="submission" date="2018-01" db="EMBL/GenBank/DDBJ databases">
        <title>Complete genome sequences of the type strains of Marinobacter flavimaris and Marinobacter maroccanus.</title>
        <authorList>
            <person name="Palau M."/>
            <person name="Boujida N."/>
            <person name="Manresa A."/>
            <person name="Minana-Galbis D."/>
        </authorList>
    </citation>
    <scope>NUCLEOTIDE SEQUENCE [LARGE SCALE GENOMIC DNA]</scope>
    <source>
        <strain evidence="11 12">N4</strain>
    </source>
</reference>
<dbReference type="InterPro" id="IPR036890">
    <property type="entry name" value="HATPase_C_sf"/>
</dbReference>
<dbReference type="Gene3D" id="1.10.287.130">
    <property type="match status" value="1"/>
</dbReference>
<keyword evidence="5" id="KW-0547">Nucleotide-binding</keyword>
<dbReference type="SUPFAM" id="SSF55874">
    <property type="entry name" value="ATPase domain of HSP90 chaperone/DNA topoisomerase II/histidine kinase"/>
    <property type="match status" value="1"/>
</dbReference>
<keyword evidence="4" id="KW-0808">Transferase</keyword>
<keyword evidence="12" id="KW-1185">Reference proteome</keyword>
<feature type="domain" description="Histidine kinase" evidence="10">
    <location>
        <begin position="242"/>
        <end position="451"/>
    </location>
</feature>
<keyword evidence="9" id="KW-0472">Membrane</keyword>
<dbReference type="SMART" id="SM00388">
    <property type="entry name" value="HisKA"/>
    <property type="match status" value="1"/>
</dbReference>
<dbReference type="InterPro" id="IPR004358">
    <property type="entry name" value="Sig_transdc_His_kin-like_C"/>
</dbReference>
<keyword evidence="3" id="KW-0597">Phosphoprotein</keyword>
<dbReference type="InterPro" id="IPR003661">
    <property type="entry name" value="HisK_dim/P_dom"/>
</dbReference>
<keyword evidence="6" id="KW-0418">Kinase</keyword>
<dbReference type="InterPro" id="IPR036097">
    <property type="entry name" value="HisK_dim/P_sf"/>
</dbReference>
<dbReference type="PRINTS" id="PR00344">
    <property type="entry name" value="BCTRLSENSOR"/>
</dbReference>
<keyword evidence="8" id="KW-0902">Two-component regulatory system</keyword>
<evidence type="ECO:0000256" key="2">
    <source>
        <dbReference type="ARBA" id="ARBA00012438"/>
    </source>
</evidence>
<feature type="transmembrane region" description="Helical" evidence="9">
    <location>
        <begin position="33"/>
        <end position="53"/>
    </location>
</feature>
<comment type="catalytic activity">
    <reaction evidence="1">
        <text>ATP + protein L-histidine = ADP + protein N-phospho-L-histidine.</text>
        <dbReference type="EC" id="2.7.13.3"/>
    </reaction>
</comment>
<dbReference type="InterPro" id="IPR003594">
    <property type="entry name" value="HATPase_dom"/>
</dbReference>
<feature type="transmembrane region" description="Helical" evidence="9">
    <location>
        <begin position="94"/>
        <end position="111"/>
    </location>
</feature>
<evidence type="ECO:0000259" key="10">
    <source>
        <dbReference type="PROSITE" id="PS50109"/>
    </source>
</evidence>
<gene>
    <name evidence="11" type="ORF">KEHDKFFH_10075</name>
</gene>
<dbReference type="OrthoDB" id="9772100at2"/>
<dbReference type="SUPFAM" id="SSF47384">
    <property type="entry name" value="Homodimeric domain of signal transducing histidine kinase"/>
    <property type="match status" value="1"/>
</dbReference>
<evidence type="ECO:0000256" key="3">
    <source>
        <dbReference type="ARBA" id="ARBA00022553"/>
    </source>
</evidence>
<protein>
    <recommendedName>
        <fullName evidence="2">histidine kinase</fullName>
        <ecNumber evidence="2">2.7.13.3</ecNumber>
    </recommendedName>
</protein>
<dbReference type="PROSITE" id="PS50109">
    <property type="entry name" value="HIS_KIN"/>
    <property type="match status" value="1"/>
</dbReference>
<sequence length="456" mass="50753">MKLLSGMDQIRQLPAYRQRRFERFYHTQYRYRVLPLFADVYLAIAFIGTLLFLGGLALNPDAPDVFGIYLIYTAILSGLIVAHRFTRLRRAAPMIVYLVFFNMAAFSYLGYMTTGASLAPIVGLFFFISSVGIITLSLLHTSLIILINLTLLVLATFVAVDSHQVTETLIGILTNWLILMCLVVAPLSAWFLSQFLRNLLALQFLLRDRNRQLSRTLETLKLTEERLAQEQKQQALSHMAKGLLHEIMNPLNCASQAVEFAGSVNRDPELTDALADASTHQQRIADIVSDLIEFSRPVPEHHLETADLGKLVNTATRFCQHQLRGVELQIDIPEGTTLPCYPSALTQVFVNLLLNGVSAVSKNQGPGKIEITAENTEDAHRILIRDNGQGIAPDDIKRLTDPFYSTSDTPDNLGLGLSICQTIMRHHKGNMSITSEPGQWTQVTLTLPRTAASHAG</sequence>
<dbReference type="Proteomes" id="UP000239917">
    <property type="component" value="Unassembled WGS sequence"/>
</dbReference>
<feature type="transmembrane region" description="Helical" evidence="9">
    <location>
        <begin position="172"/>
        <end position="192"/>
    </location>
</feature>
<accession>A0A2S5ZA51</accession>
<comment type="caution">
    <text evidence="11">The sequence shown here is derived from an EMBL/GenBank/DDBJ whole genome shotgun (WGS) entry which is preliminary data.</text>
</comment>
<dbReference type="PANTHER" id="PTHR43065">
    <property type="entry name" value="SENSOR HISTIDINE KINASE"/>
    <property type="match status" value="1"/>
</dbReference>
<proteinExistence type="predicted"/>
<evidence type="ECO:0000256" key="4">
    <source>
        <dbReference type="ARBA" id="ARBA00022679"/>
    </source>
</evidence>